<dbReference type="RefSeq" id="WP_074769923.1">
    <property type="nucleotide sequence ID" value="NZ_FNWO01000014.1"/>
</dbReference>
<dbReference type="Proteomes" id="UP000182983">
    <property type="component" value="Unassembled WGS sequence"/>
</dbReference>
<dbReference type="InterPro" id="IPR001387">
    <property type="entry name" value="Cro/C1-type_HTH"/>
</dbReference>
<feature type="domain" description="HTH cro/C1-type" evidence="1">
    <location>
        <begin position="37"/>
        <end position="84"/>
    </location>
</feature>
<dbReference type="SMART" id="SM00530">
    <property type="entry name" value="HTH_XRE"/>
    <property type="match status" value="1"/>
</dbReference>
<protein>
    <submittedName>
        <fullName evidence="2">Helix-turn-helix domain-containing protein</fullName>
    </submittedName>
</protein>
<dbReference type="CDD" id="cd00093">
    <property type="entry name" value="HTH_XRE"/>
    <property type="match status" value="1"/>
</dbReference>
<dbReference type="PANTHER" id="PTHR35010">
    <property type="entry name" value="BLL4672 PROTEIN-RELATED"/>
    <property type="match status" value="1"/>
</dbReference>
<dbReference type="Pfam" id="PF17765">
    <property type="entry name" value="MLTR_LBD"/>
    <property type="match status" value="1"/>
</dbReference>
<dbReference type="InterPro" id="IPR041413">
    <property type="entry name" value="MLTR_LBD"/>
</dbReference>
<proteinExistence type="predicted"/>
<dbReference type="Gene3D" id="3.30.450.180">
    <property type="match status" value="1"/>
</dbReference>
<dbReference type="AlphaFoldDB" id="A0A1H6J621"/>
<gene>
    <name evidence="2" type="ORF">SAMN04244559_02950</name>
</gene>
<dbReference type="EMBL" id="FNWO01000014">
    <property type="protein sequence ID" value="SEH56169.1"/>
    <property type="molecule type" value="Genomic_DNA"/>
</dbReference>
<accession>A0A1H6J621</accession>
<evidence type="ECO:0000313" key="3">
    <source>
        <dbReference type="Proteomes" id="UP000182983"/>
    </source>
</evidence>
<organism evidence="2 3">
    <name type="scientific">Magnetospirillum fulvum</name>
    <name type="common">Rhodospirillum fulvum</name>
    <dbReference type="NCBI Taxonomy" id="1082"/>
    <lineage>
        <taxon>Bacteria</taxon>
        <taxon>Pseudomonadati</taxon>
        <taxon>Pseudomonadota</taxon>
        <taxon>Alphaproteobacteria</taxon>
        <taxon>Rhodospirillales</taxon>
        <taxon>Rhodospirillaceae</taxon>
        <taxon>Magnetospirillum</taxon>
    </lineage>
</organism>
<dbReference type="SUPFAM" id="SSF47413">
    <property type="entry name" value="lambda repressor-like DNA-binding domains"/>
    <property type="match status" value="1"/>
</dbReference>
<evidence type="ECO:0000313" key="2">
    <source>
        <dbReference type="EMBL" id="SEH56169.1"/>
    </source>
</evidence>
<evidence type="ECO:0000259" key="1">
    <source>
        <dbReference type="PROSITE" id="PS50943"/>
    </source>
</evidence>
<reference evidence="3" key="1">
    <citation type="submission" date="2016-10" db="EMBL/GenBank/DDBJ databases">
        <authorList>
            <person name="Varghese N."/>
            <person name="Submissions S."/>
        </authorList>
    </citation>
    <scope>NUCLEOTIDE SEQUENCE [LARGE SCALE GENOMIC DNA]</scope>
    <source>
        <strain evidence="3">DSM 13234</strain>
    </source>
</reference>
<keyword evidence="3" id="KW-1185">Reference proteome</keyword>
<dbReference type="PROSITE" id="PS50943">
    <property type="entry name" value="HTH_CROC1"/>
    <property type="match status" value="1"/>
</dbReference>
<sequence length="284" mass="32311">MPEDAQRQIGMFLRRKRENLAPEIAGFSRTARARTPGLRREDVAAMAGISTVWYSKIERGKADGISREALLSLARALRLDETERQYLMTLARMEMIPVRDPCMHVNRDTLRLLGRLDPLPAILINDYFDILAANRAYEAMCGLRFEALPEADRNYVGLILTNPVWRRFLEVEDEAVQESRLARIVGMLRGVNAARPGDRVLTARIERFRTMSPAFARCWDSEAVARPEELHFSFTHAVLGRIVLRKQIWQNFNGETSGRLNVYHPLDEDGFARLASVTGVPTTT</sequence>
<dbReference type="Pfam" id="PF13560">
    <property type="entry name" value="HTH_31"/>
    <property type="match status" value="1"/>
</dbReference>
<dbReference type="InterPro" id="IPR010982">
    <property type="entry name" value="Lambda_DNA-bd_dom_sf"/>
</dbReference>
<dbReference type="Gene3D" id="1.10.260.40">
    <property type="entry name" value="lambda repressor-like DNA-binding domains"/>
    <property type="match status" value="1"/>
</dbReference>
<dbReference type="PANTHER" id="PTHR35010:SF2">
    <property type="entry name" value="BLL4672 PROTEIN"/>
    <property type="match status" value="1"/>
</dbReference>
<dbReference type="OrthoDB" id="5346389at2"/>
<dbReference type="GO" id="GO:0003677">
    <property type="term" value="F:DNA binding"/>
    <property type="evidence" value="ECO:0007669"/>
    <property type="project" value="InterPro"/>
</dbReference>
<name>A0A1H6J621_MAGFU</name>